<dbReference type="AlphaFoldDB" id="G5A2D1"/>
<evidence type="ECO:0000256" key="1">
    <source>
        <dbReference type="ARBA" id="ARBA00004141"/>
    </source>
</evidence>
<dbReference type="InterPro" id="IPR011527">
    <property type="entry name" value="ABC1_TM_dom"/>
</dbReference>
<evidence type="ECO:0000256" key="7">
    <source>
        <dbReference type="ARBA" id="ARBA00022989"/>
    </source>
</evidence>
<dbReference type="Proteomes" id="UP000002640">
    <property type="component" value="Unassembled WGS sequence"/>
</dbReference>
<keyword evidence="3" id="KW-0813">Transport</keyword>
<dbReference type="GO" id="GO:0005524">
    <property type="term" value="F:ATP binding"/>
    <property type="evidence" value="ECO:0007669"/>
    <property type="project" value="UniProtKB-KW"/>
</dbReference>
<sequence>MGELLSFADDKDRMLMIAGTLGAAAAGMAQPLHIVLIGDVLNGMNPSDSSSSITGKVDDAVLNYVYVAWSTTASRQVKRIRGAYMSSILAKEIGWFDVNEPMQLSTRIVEAAVKLEEGMGRKISDGIRNLSMAVTGVVIGFIKGWDLALILLALMPFLSMKVLTKDTQTGIEAYGQAGAIAQESLSNVRTVHTFNACRHFIDKYASALDGTGLMFFTMLCTYAVGMFYGAYKVANDQLDGDKCVGSGCYDGGRVVVVFAAVLTGSMAIGQAAPSIEALVAARAAAYNIFETIRRGSLIDPLSTEGKTLENVSGEIEIKDVTFAYPSRPDVQVCSNYSLTIGAGETVALVGPSGSGKSTIVALLERFYDPLSGVVSVDGEDVRGLNVNWLRPQIGLVGQEPVLFPTTSMENIRYGAPSASDDQVVHAAKMSNALEFIQALPRGFDTEVGERGTRLSGGQKQRIAFARAIVKNPLLDEATSALDTESEYVVQQSLDQLLASSKRTTIVIAHRLSTIRNADRIAVHNNGSIVEIGTHDELMEIPNGHYRHLVESQSSPAHADSDVVASRAPRELDMPNSVQTSAATESSNDKVECVGAPDQSATVLSRVRKMASPEWAFLVAGGVGAVLNSAVFPAWGVMMAKITVLFFDYDKTEHEMVHDARYWSLSFVALGFVYGISKLLQHYCFAVASERLVARVRLAAFTAMLRQDIGWFDKSENASGALLSRLSTDAATLQAMTSESLNRLVVNVTTLGIVFAVCFFFSWQMTLVFLAVAPVLTISSFMVNKSVADGDSTSKKNNDADAEAGALFTNAKNLNAKYKQLLDTSKETDLRAGLVAGAAFGFSLGSMLLVAALLFYVSSRWIPRGTITFEDMLMVFSLSSFSIGSAAQGATDPTKAQQSAENIFQVIDRVPAIDVMSSSGRTFLSVNGELEFHDVHFALPWLRDRISLVSQEPVLFAGAIAENIALGRPTASREEIVQAAADSSALEFVRNLPDGFDTDVGDRGGQLSGGQKQRIALARAILRDPSILLLDEATSALDNESERIVQTSLNKLLKTKRCTTIIVAHRLSTIRNANLIAVTEQVVIVEIGTHGELMQLPGGRYKQLLARQTY</sequence>
<evidence type="ECO:0000256" key="2">
    <source>
        <dbReference type="ARBA" id="ARBA00007577"/>
    </source>
</evidence>
<feature type="region of interest" description="Disordered" evidence="9">
    <location>
        <begin position="569"/>
        <end position="591"/>
    </location>
</feature>
<proteinExistence type="inferred from homology"/>
<feature type="domain" description="ABC transporter" evidence="11">
    <location>
        <begin position="818"/>
        <end position="1105"/>
    </location>
</feature>
<dbReference type="CDD" id="cd18578">
    <property type="entry name" value="ABC_6TM_Pgp_ABCB1_D2_like"/>
    <property type="match status" value="1"/>
</dbReference>
<keyword evidence="7 10" id="KW-1133">Transmembrane helix</keyword>
<evidence type="ECO:0000256" key="10">
    <source>
        <dbReference type="SAM" id="Phobius"/>
    </source>
</evidence>
<feature type="transmembrane region" description="Helical" evidence="10">
    <location>
        <begin position="831"/>
        <end position="856"/>
    </location>
</feature>
<keyword evidence="8 10" id="KW-0472">Membrane</keyword>
<feature type="transmembrane region" description="Helical" evidence="10">
    <location>
        <begin position="659"/>
        <end position="676"/>
    </location>
</feature>
<feature type="compositionally biased region" description="Polar residues" evidence="9">
    <location>
        <begin position="575"/>
        <end position="585"/>
    </location>
</feature>
<feature type="transmembrane region" description="Helical" evidence="10">
    <location>
        <begin position="614"/>
        <end position="639"/>
    </location>
</feature>
<dbReference type="GO" id="GO:0016887">
    <property type="term" value="F:ATP hydrolysis activity"/>
    <property type="evidence" value="ECO:0007669"/>
    <property type="project" value="InterPro"/>
</dbReference>
<dbReference type="CDD" id="cd03249">
    <property type="entry name" value="ABC_MTABC3_MDL1_MDL2"/>
    <property type="match status" value="1"/>
</dbReference>
<dbReference type="PROSITE" id="PS00211">
    <property type="entry name" value="ABC_TRANSPORTER_1"/>
    <property type="match status" value="2"/>
</dbReference>
<dbReference type="Pfam" id="PF00005">
    <property type="entry name" value="ABC_tran"/>
    <property type="match status" value="2"/>
</dbReference>
<feature type="transmembrane region" description="Helical" evidence="10">
    <location>
        <begin position="213"/>
        <end position="231"/>
    </location>
</feature>
<feature type="transmembrane region" description="Helical" evidence="10">
    <location>
        <begin position="14"/>
        <end position="37"/>
    </location>
</feature>
<accession>G5A2D1</accession>
<evidence type="ECO:0000256" key="3">
    <source>
        <dbReference type="ARBA" id="ARBA00022448"/>
    </source>
</evidence>
<dbReference type="InterPro" id="IPR003593">
    <property type="entry name" value="AAA+_ATPase"/>
</dbReference>
<dbReference type="KEGG" id="psoj:PHYSODRAFT_338544"/>
<dbReference type="RefSeq" id="XP_009534683.1">
    <property type="nucleotide sequence ID" value="XM_009536388.1"/>
</dbReference>
<dbReference type="SMART" id="SM00382">
    <property type="entry name" value="AAA"/>
    <property type="match status" value="2"/>
</dbReference>
<feature type="transmembrane region" description="Helical" evidence="10">
    <location>
        <begin position="130"/>
        <end position="155"/>
    </location>
</feature>
<reference evidence="13 14" key="1">
    <citation type="journal article" date="2006" name="Science">
        <title>Phytophthora genome sequences uncover evolutionary origins and mechanisms of pathogenesis.</title>
        <authorList>
            <person name="Tyler B.M."/>
            <person name="Tripathy S."/>
            <person name="Zhang X."/>
            <person name="Dehal P."/>
            <person name="Jiang R.H."/>
            <person name="Aerts A."/>
            <person name="Arredondo F.D."/>
            <person name="Baxter L."/>
            <person name="Bensasson D."/>
            <person name="Beynon J.L."/>
            <person name="Chapman J."/>
            <person name="Damasceno C.M."/>
            <person name="Dorrance A.E."/>
            <person name="Dou D."/>
            <person name="Dickerman A.W."/>
            <person name="Dubchak I.L."/>
            <person name="Garbelotto M."/>
            <person name="Gijzen M."/>
            <person name="Gordon S.G."/>
            <person name="Govers F."/>
            <person name="Grunwald N.J."/>
            <person name="Huang W."/>
            <person name="Ivors K.L."/>
            <person name="Jones R.W."/>
            <person name="Kamoun S."/>
            <person name="Krampis K."/>
            <person name="Lamour K.H."/>
            <person name="Lee M.K."/>
            <person name="McDonald W.H."/>
            <person name="Medina M."/>
            <person name="Meijer H.J."/>
            <person name="Nordberg E.K."/>
            <person name="Maclean D.J."/>
            <person name="Ospina-Giraldo M.D."/>
            <person name="Morris P.F."/>
            <person name="Phuntumart V."/>
            <person name="Putnam N.H."/>
            <person name="Rash S."/>
            <person name="Rose J.K."/>
            <person name="Sakihama Y."/>
            <person name="Salamov A.A."/>
            <person name="Savidor A."/>
            <person name="Scheuring C.F."/>
            <person name="Smith B.M."/>
            <person name="Sobral B.W."/>
            <person name="Terry A."/>
            <person name="Torto-Alalibo T.A."/>
            <person name="Win J."/>
            <person name="Xu Z."/>
            <person name="Zhang H."/>
            <person name="Grigoriev I.V."/>
            <person name="Rokhsar D.S."/>
            <person name="Boore J.L."/>
        </authorList>
    </citation>
    <scope>NUCLEOTIDE SEQUENCE [LARGE SCALE GENOMIC DNA]</scope>
    <source>
        <strain evidence="13 14">P6497</strain>
    </source>
</reference>
<feature type="transmembrane region" description="Helical" evidence="10">
    <location>
        <begin position="743"/>
        <end position="771"/>
    </location>
</feature>
<comment type="similarity">
    <text evidence="2">Belongs to the ABC transporter superfamily. ABCB family. Multidrug resistance exporter (TC 3.A.1.201) subfamily.</text>
</comment>
<dbReference type="SUPFAM" id="SSF52540">
    <property type="entry name" value="P-loop containing nucleoside triphosphate hydrolases"/>
    <property type="match status" value="2"/>
</dbReference>
<name>G5A2D1_PHYSP</name>
<dbReference type="FunCoup" id="G5A2D1">
    <property type="interactions" value="4"/>
</dbReference>
<protein>
    <submittedName>
        <fullName evidence="13">Multidrug resistance protein ABC superfamily</fullName>
    </submittedName>
</protein>
<dbReference type="EMBL" id="JH159159">
    <property type="protein sequence ID" value="EGZ09822.1"/>
    <property type="molecule type" value="Genomic_DNA"/>
</dbReference>
<evidence type="ECO:0000313" key="13">
    <source>
        <dbReference type="EMBL" id="EGZ09822.1"/>
    </source>
</evidence>
<evidence type="ECO:0000256" key="8">
    <source>
        <dbReference type="ARBA" id="ARBA00023136"/>
    </source>
</evidence>
<dbReference type="PROSITE" id="PS50893">
    <property type="entry name" value="ABC_TRANSPORTER_2"/>
    <property type="match status" value="2"/>
</dbReference>
<dbReference type="InterPro" id="IPR027417">
    <property type="entry name" value="P-loop_NTPase"/>
</dbReference>
<dbReference type="CDD" id="cd18577">
    <property type="entry name" value="ABC_6TM_Pgp_ABCB1_D1_like"/>
    <property type="match status" value="1"/>
</dbReference>
<keyword evidence="14" id="KW-1185">Reference proteome</keyword>
<dbReference type="FunFam" id="3.40.50.300:FF:000604">
    <property type="entry name" value="ABC transporter B family member 28"/>
    <property type="match status" value="1"/>
</dbReference>
<evidence type="ECO:0000259" key="12">
    <source>
        <dbReference type="PROSITE" id="PS50929"/>
    </source>
</evidence>
<organism evidence="13 14">
    <name type="scientific">Phytophthora sojae (strain P6497)</name>
    <name type="common">Soybean stem and root rot agent</name>
    <name type="synonym">Phytophthora megasperma f. sp. glycines</name>
    <dbReference type="NCBI Taxonomy" id="1094619"/>
    <lineage>
        <taxon>Eukaryota</taxon>
        <taxon>Sar</taxon>
        <taxon>Stramenopiles</taxon>
        <taxon>Oomycota</taxon>
        <taxon>Peronosporomycetes</taxon>
        <taxon>Peronosporales</taxon>
        <taxon>Peronosporaceae</taxon>
        <taxon>Phytophthora</taxon>
    </lineage>
</organism>
<evidence type="ECO:0000313" key="14">
    <source>
        <dbReference type="Proteomes" id="UP000002640"/>
    </source>
</evidence>
<dbReference type="OMA" id="YEMCLGQ"/>
<dbReference type="InterPro" id="IPR036640">
    <property type="entry name" value="ABC1_TM_sf"/>
</dbReference>
<dbReference type="GeneID" id="20647593"/>
<feature type="domain" description="ABC transmembrane type-1" evidence="12">
    <location>
        <begin position="60"/>
        <end position="280"/>
    </location>
</feature>
<dbReference type="InterPro" id="IPR017871">
    <property type="entry name" value="ABC_transporter-like_CS"/>
</dbReference>
<dbReference type="PROSITE" id="PS50929">
    <property type="entry name" value="ABC_TM1F"/>
    <property type="match status" value="2"/>
</dbReference>
<dbReference type="GO" id="GO:0005743">
    <property type="term" value="C:mitochondrial inner membrane"/>
    <property type="evidence" value="ECO:0007669"/>
    <property type="project" value="TreeGrafter"/>
</dbReference>
<evidence type="ECO:0000256" key="9">
    <source>
        <dbReference type="SAM" id="MobiDB-lite"/>
    </source>
</evidence>
<feature type="domain" description="ABC transporter" evidence="11">
    <location>
        <begin position="315"/>
        <end position="550"/>
    </location>
</feature>
<dbReference type="Gene3D" id="1.20.1560.10">
    <property type="entry name" value="ABC transporter type 1, transmembrane domain"/>
    <property type="match status" value="2"/>
</dbReference>
<dbReference type="FunFam" id="3.40.50.300:FF:000251">
    <property type="entry name" value="ABC transporter B family member 19"/>
    <property type="match status" value="1"/>
</dbReference>
<dbReference type="InterPro" id="IPR039421">
    <property type="entry name" value="Type_1_exporter"/>
</dbReference>
<evidence type="ECO:0000259" key="11">
    <source>
        <dbReference type="PROSITE" id="PS50893"/>
    </source>
</evidence>
<keyword evidence="5" id="KW-0547">Nucleotide-binding</keyword>
<dbReference type="Gene3D" id="3.40.50.300">
    <property type="entry name" value="P-loop containing nucleotide triphosphate hydrolases"/>
    <property type="match status" value="3"/>
</dbReference>
<dbReference type="InterPro" id="IPR003439">
    <property type="entry name" value="ABC_transporter-like_ATP-bd"/>
</dbReference>
<keyword evidence="6" id="KW-0067">ATP-binding</keyword>
<dbReference type="Pfam" id="PF00664">
    <property type="entry name" value="ABC_membrane"/>
    <property type="match status" value="2"/>
</dbReference>
<dbReference type="PANTHER" id="PTHR43394:SF27">
    <property type="entry name" value="ATP-DEPENDENT TRANSLOCASE ABCB1-LIKE"/>
    <property type="match status" value="1"/>
</dbReference>
<evidence type="ECO:0000256" key="4">
    <source>
        <dbReference type="ARBA" id="ARBA00022692"/>
    </source>
</evidence>
<dbReference type="SUPFAM" id="SSF90123">
    <property type="entry name" value="ABC transporter transmembrane region"/>
    <property type="match status" value="2"/>
</dbReference>
<gene>
    <name evidence="13" type="ORF">PHYSODRAFT_338544</name>
</gene>
<dbReference type="PANTHER" id="PTHR43394">
    <property type="entry name" value="ATP-DEPENDENT PERMEASE MDL1, MITOCHONDRIAL"/>
    <property type="match status" value="1"/>
</dbReference>
<evidence type="ECO:0000256" key="5">
    <source>
        <dbReference type="ARBA" id="ARBA00022741"/>
    </source>
</evidence>
<keyword evidence="4 10" id="KW-0812">Transmembrane</keyword>
<evidence type="ECO:0000256" key="6">
    <source>
        <dbReference type="ARBA" id="ARBA00022840"/>
    </source>
</evidence>
<dbReference type="SMR" id="G5A2D1"/>
<dbReference type="GO" id="GO:0090374">
    <property type="term" value="P:oligopeptide export from mitochondrion"/>
    <property type="evidence" value="ECO:0007669"/>
    <property type="project" value="TreeGrafter"/>
</dbReference>
<dbReference type="InParanoid" id="G5A2D1"/>
<feature type="domain" description="ABC transmembrane type-1" evidence="12">
    <location>
        <begin position="618"/>
        <end position="887"/>
    </location>
</feature>
<dbReference type="GO" id="GO:0015421">
    <property type="term" value="F:ABC-type oligopeptide transporter activity"/>
    <property type="evidence" value="ECO:0007669"/>
    <property type="project" value="TreeGrafter"/>
</dbReference>
<comment type="subcellular location">
    <subcellularLocation>
        <location evidence="1">Membrane</location>
        <topology evidence="1">Multi-pass membrane protein</topology>
    </subcellularLocation>
</comment>